<dbReference type="STRING" id="1075417.SAMN05421823_107145"/>
<dbReference type="Gene3D" id="3.30.300.130">
    <property type="entry name" value="Fe-S cluster assembly (FSCA)"/>
    <property type="match status" value="1"/>
</dbReference>
<dbReference type="InterPro" id="IPR001075">
    <property type="entry name" value="NIF_FeS_clus_asmbl_NifU_C"/>
</dbReference>
<comment type="similarity">
    <text evidence="1">Belongs to the NifU family.</text>
</comment>
<dbReference type="EMBL" id="FNFO01000007">
    <property type="protein sequence ID" value="SDL64562.1"/>
    <property type="molecule type" value="Genomic_DNA"/>
</dbReference>
<dbReference type="Proteomes" id="UP000198510">
    <property type="component" value="Unassembled WGS sequence"/>
</dbReference>
<protein>
    <submittedName>
        <fullName evidence="3">Fe-S cluster biogenesis protein NfuA, 4Fe-4S-binding domain</fullName>
    </submittedName>
</protein>
<accession>A0A1G9LR85</accession>
<evidence type="ECO:0000313" key="4">
    <source>
        <dbReference type="Proteomes" id="UP000198510"/>
    </source>
</evidence>
<dbReference type="GO" id="GO:0016226">
    <property type="term" value="P:iron-sulfur cluster assembly"/>
    <property type="evidence" value="ECO:0007669"/>
    <property type="project" value="InterPro"/>
</dbReference>
<keyword evidence="4" id="KW-1185">Reference proteome</keyword>
<proteinExistence type="inferred from homology"/>
<organism evidence="3 4">
    <name type="scientific">Catalinimonas alkaloidigena</name>
    <dbReference type="NCBI Taxonomy" id="1075417"/>
    <lineage>
        <taxon>Bacteria</taxon>
        <taxon>Pseudomonadati</taxon>
        <taxon>Bacteroidota</taxon>
        <taxon>Cytophagia</taxon>
        <taxon>Cytophagales</taxon>
        <taxon>Catalimonadaceae</taxon>
        <taxon>Catalinimonas</taxon>
    </lineage>
</organism>
<dbReference type="PANTHER" id="PTHR11178:SF1">
    <property type="entry name" value="NFU1 IRON-SULFUR CLUSTER SCAFFOLD HOMOLOG, MITOCHONDRIAL"/>
    <property type="match status" value="1"/>
</dbReference>
<dbReference type="SUPFAM" id="SSF117916">
    <property type="entry name" value="Fe-S cluster assembly (FSCA) domain-like"/>
    <property type="match status" value="1"/>
</dbReference>
<dbReference type="InterPro" id="IPR034904">
    <property type="entry name" value="FSCA_dom_sf"/>
</dbReference>
<evidence type="ECO:0000313" key="3">
    <source>
        <dbReference type="EMBL" id="SDL64562.1"/>
    </source>
</evidence>
<feature type="domain" description="NIF system FeS cluster assembly NifU C-terminal" evidence="2">
    <location>
        <begin position="14"/>
        <end position="80"/>
    </location>
</feature>
<evidence type="ECO:0000259" key="2">
    <source>
        <dbReference type="Pfam" id="PF01106"/>
    </source>
</evidence>
<gene>
    <name evidence="3" type="ORF">SAMN05421823_107145</name>
</gene>
<reference evidence="3 4" key="1">
    <citation type="submission" date="2016-10" db="EMBL/GenBank/DDBJ databases">
        <authorList>
            <person name="de Groot N.N."/>
        </authorList>
    </citation>
    <scope>NUCLEOTIDE SEQUENCE [LARGE SCALE GENOMIC DNA]</scope>
    <source>
        <strain evidence="3 4">DSM 25186</strain>
    </source>
</reference>
<sequence length="97" mass="10387">MMTMDSNMNIKAKVEIALNAIRPYLEADGGDVKVLDVTDEGLVTLELLGNCGSCPMSAMTLKAGVEDAIKRAVPEVSAVEAVNMTTPDDPWAKMPFE</sequence>
<dbReference type="GO" id="GO:0005506">
    <property type="term" value="F:iron ion binding"/>
    <property type="evidence" value="ECO:0007669"/>
    <property type="project" value="InterPro"/>
</dbReference>
<dbReference type="Pfam" id="PF01106">
    <property type="entry name" value="NifU"/>
    <property type="match status" value="1"/>
</dbReference>
<name>A0A1G9LR85_9BACT</name>
<dbReference type="GO" id="GO:0051536">
    <property type="term" value="F:iron-sulfur cluster binding"/>
    <property type="evidence" value="ECO:0007669"/>
    <property type="project" value="InterPro"/>
</dbReference>
<dbReference type="PANTHER" id="PTHR11178">
    <property type="entry name" value="IRON-SULFUR CLUSTER SCAFFOLD PROTEIN NFU-RELATED"/>
    <property type="match status" value="1"/>
</dbReference>
<evidence type="ECO:0000256" key="1">
    <source>
        <dbReference type="ARBA" id="ARBA00006420"/>
    </source>
</evidence>
<dbReference type="AlphaFoldDB" id="A0A1G9LR85"/>